<dbReference type="InterPro" id="IPR015421">
    <property type="entry name" value="PyrdxlP-dep_Trfase_major"/>
</dbReference>
<dbReference type="Pfam" id="PF00392">
    <property type="entry name" value="GntR"/>
    <property type="match status" value="1"/>
</dbReference>
<dbReference type="Pfam" id="PF00155">
    <property type="entry name" value="Aminotran_1_2"/>
    <property type="match status" value="1"/>
</dbReference>
<evidence type="ECO:0000313" key="7">
    <source>
        <dbReference type="EMBL" id="MDR0191936.1"/>
    </source>
</evidence>
<evidence type="ECO:0000256" key="1">
    <source>
        <dbReference type="ARBA" id="ARBA00005384"/>
    </source>
</evidence>
<dbReference type="InterPro" id="IPR000524">
    <property type="entry name" value="Tscrpt_reg_HTH_GntR"/>
</dbReference>
<dbReference type="SUPFAM" id="SSF46785">
    <property type="entry name" value="Winged helix' DNA-binding domain"/>
    <property type="match status" value="1"/>
</dbReference>
<keyword evidence="7" id="KW-0808">Transferase</keyword>
<dbReference type="PRINTS" id="PR00035">
    <property type="entry name" value="HTHGNTR"/>
</dbReference>
<dbReference type="RefSeq" id="WP_309255517.1">
    <property type="nucleotide sequence ID" value="NZ_JAVGXC010000030.1"/>
</dbReference>
<evidence type="ECO:0000256" key="2">
    <source>
        <dbReference type="ARBA" id="ARBA00022898"/>
    </source>
</evidence>
<evidence type="ECO:0000259" key="6">
    <source>
        <dbReference type="PROSITE" id="PS50949"/>
    </source>
</evidence>
<dbReference type="Gene3D" id="1.10.10.10">
    <property type="entry name" value="Winged helix-like DNA-binding domain superfamily/Winged helix DNA-binding domain"/>
    <property type="match status" value="1"/>
</dbReference>
<dbReference type="Gene3D" id="3.40.640.10">
    <property type="entry name" value="Type I PLP-dependent aspartate aminotransferase-like (Major domain)"/>
    <property type="match status" value="1"/>
</dbReference>
<keyword evidence="8" id="KW-1185">Reference proteome</keyword>
<evidence type="ECO:0000256" key="3">
    <source>
        <dbReference type="ARBA" id="ARBA00023015"/>
    </source>
</evidence>
<keyword evidence="2" id="KW-0663">Pyridoxal phosphate</keyword>
<keyword evidence="7" id="KW-0032">Aminotransferase</keyword>
<dbReference type="InterPro" id="IPR051446">
    <property type="entry name" value="HTH_trans_reg/aminotransferase"/>
</dbReference>
<dbReference type="SMART" id="SM00345">
    <property type="entry name" value="HTH_GNTR"/>
    <property type="match status" value="1"/>
</dbReference>
<dbReference type="InterPro" id="IPR036390">
    <property type="entry name" value="WH_DNA-bd_sf"/>
</dbReference>
<accession>A0ABU1CXC8</accession>
<dbReference type="PANTHER" id="PTHR46577:SF1">
    <property type="entry name" value="HTH-TYPE TRANSCRIPTIONAL REGULATORY PROTEIN GABR"/>
    <property type="match status" value="1"/>
</dbReference>
<name>A0ABU1CXC8_9PSED</name>
<keyword evidence="4" id="KW-0238">DNA-binding</keyword>
<dbReference type="InterPro" id="IPR036388">
    <property type="entry name" value="WH-like_DNA-bd_sf"/>
</dbReference>
<dbReference type="GO" id="GO:0008483">
    <property type="term" value="F:transaminase activity"/>
    <property type="evidence" value="ECO:0007669"/>
    <property type="project" value="UniProtKB-KW"/>
</dbReference>
<comment type="caution">
    <text evidence="7">The sequence shown here is derived from an EMBL/GenBank/DDBJ whole genome shotgun (WGS) entry which is preliminary data.</text>
</comment>
<evidence type="ECO:0000256" key="5">
    <source>
        <dbReference type="ARBA" id="ARBA00023163"/>
    </source>
</evidence>
<gene>
    <name evidence="7" type="ORF">RCO22_23605</name>
</gene>
<dbReference type="InterPro" id="IPR004839">
    <property type="entry name" value="Aminotransferase_I/II_large"/>
</dbReference>
<evidence type="ECO:0000313" key="8">
    <source>
        <dbReference type="Proteomes" id="UP001224477"/>
    </source>
</evidence>
<proteinExistence type="inferred from homology"/>
<dbReference type="CDD" id="cd00609">
    <property type="entry name" value="AAT_like"/>
    <property type="match status" value="1"/>
</dbReference>
<protein>
    <submittedName>
        <fullName evidence="7">PLP-dependent aminotransferase family protein</fullName>
    </submittedName>
</protein>
<dbReference type="CDD" id="cd07377">
    <property type="entry name" value="WHTH_GntR"/>
    <property type="match status" value="1"/>
</dbReference>
<dbReference type="SUPFAM" id="SSF53383">
    <property type="entry name" value="PLP-dependent transferases"/>
    <property type="match status" value="1"/>
</dbReference>
<dbReference type="PANTHER" id="PTHR46577">
    <property type="entry name" value="HTH-TYPE TRANSCRIPTIONAL REGULATORY PROTEIN GABR"/>
    <property type="match status" value="1"/>
</dbReference>
<sequence>MGQFSANPDAFSRGAQRRIYARLRAQIEDGTLAAGTRLMSTRAIAAELGVSRTTVTAAYEQLAAEGFVLTSVGKAATVASIISTQSGHAQGDSAQQKELPPVLSLYGQRVAIMKPYNMASPQARVDFRYGSVASRDFPALGWQRAYRSELVKRQPSLAYGHPEGEERLRNALQGYLRRARGLACDADQILIVHGSQQGLDLCARLLLNPQDAFVFEEPGYRMARYCFEATGATALPIPVDASGLDTSALPEGDRVRLAFVTPSHQFPMGAVLPVARRLELLSWASRHRAWIIEDDYGGEFRYGQRPIDALQSMDADARVIYVGTFSKALSPQLRLGYLVLPRELVHVFREAKRLTDRHSPRWEQNVLASLIESGTYERHVRRLRRENELRRRALLEAFEQHLAEYGQLAGMAAGLHGVLTLPTLRAQDEPTLQAIALERGVGVYPLSPLFAEPTSVEYERPAGLILGYAGLTTQQIHEGIGILGSVIREIKELRTRANLQGRDKANKKAPLLADCCLSRKAEIGQ</sequence>
<comment type="similarity">
    <text evidence="1">In the C-terminal section; belongs to the class-I pyridoxal-phosphate-dependent aminotransferase family.</text>
</comment>
<dbReference type="PROSITE" id="PS50949">
    <property type="entry name" value="HTH_GNTR"/>
    <property type="match status" value="1"/>
</dbReference>
<feature type="domain" description="HTH gntR-type" evidence="6">
    <location>
        <begin position="13"/>
        <end position="81"/>
    </location>
</feature>
<reference evidence="7 8" key="1">
    <citation type="journal article" date="2023" name="Microbiol. Resour. Announc.">
        <title>Whole-genome sequence of Pseudomonas yamanorum OLsAu1 isolated from the edible ectomycorrhizal mushroom Lactarius sp. section Deliciosi.</title>
        <authorList>
            <person name="Ramirez-Mendoza R."/>
            <person name="Angeles-Argaiz R.E."/>
            <person name="Hernandez-Oaxaca D."/>
            <person name="Aguirre-Beltran L."/>
            <person name="Almaraz-Suarez J."/>
            <person name="Perez-Moreno J."/>
        </authorList>
    </citation>
    <scope>NUCLEOTIDE SEQUENCE [LARGE SCALE GENOMIC DNA]</scope>
    <source>
        <strain evidence="7 8">OLsAu1</strain>
    </source>
</reference>
<dbReference type="Proteomes" id="UP001224477">
    <property type="component" value="Unassembled WGS sequence"/>
</dbReference>
<organism evidence="7 8">
    <name type="scientific">Pseudomonas yamanorum</name>
    <dbReference type="NCBI Taxonomy" id="515393"/>
    <lineage>
        <taxon>Bacteria</taxon>
        <taxon>Pseudomonadati</taxon>
        <taxon>Pseudomonadota</taxon>
        <taxon>Gammaproteobacteria</taxon>
        <taxon>Pseudomonadales</taxon>
        <taxon>Pseudomonadaceae</taxon>
        <taxon>Pseudomonas</taxon>
    </lineage>
</organism>
<keyword evidence="3" id="KW-0805">Transcription regulation</keyword>
<dbReference type="EMBL" id="JAVGXC010000030">
    <property type="protein sequence ID" value="MDR0191936.1"/>
    <property type="molecule type" value="Genomic_DNA"/>
</dbReference>
<keyword evidence="5" id="KW-0804">Transcription</keyword>
<evidence type="ECO:0000256" key="4">
    <source>
        <dbReference type="ARBA" id="ARBA00023125"/>
    </source>
</evidence>
<dbReference type="InterPro" id="IPR015424">
    <property type="entry name" value="PyrdxlP-dep_Trfase"/>
</dbReference>